<reference evidence="2 3" key="1">
    <citation type="submission" date="2023-08" db="EMBL/GenBank/DDBJ databases">
        <authorList>
            <person name="Girao M."/>
            <person name="Carvalho M.F."/>
        </authorList>
    </citation>
    <scope>NUCLEOTIDE SEQUENCE [LARGE SCALE GENOMIC DNA]</scope>
    <source>
        <strain evidence="2 3">CT-R113</strain>
    </source>
</reference>
<accession>A0ABU7KCW2</accession>
<evidence type="ECO:0000313" key="2">
    <source>
        <dbReference type="EMBL" id="MEE2040071.1"/>
    </source>
</evidence>
<evidence type="ECO:0000313" key="3">
    <source>
        <dbReference type="Proteomes" id="UP001356095"/>
    </source>
</evidence>
<feature type="transmembrane region" description="Helical" evidence="1">
    <location>
        <begin position="37"/>
        <end position="60"/>
    </location>
</feature>
<keyword evidence="1" id="KW-0472">Membrane</keyword>
<gene>
    <name evidence="2" type="ORF">Q8791_22910</name>
</gene>
<keyword evidence="3" id="KW-1185">Reference proteome</keyword>
<keyword evidence="1" id="KW-1133">Transmembrane helix</keyword>
<proteinExistence type="predicted"/>
<dbReference type="RefSeq" id="WP_330093841.1">
    <property type="nucleotide sequence ID" value="NZ_JAUZMY010000026.1"/>
</dbReference>
<keyword evidence="1" id="KW-0812">Transmembrane</keyword>
<name>A0ABU7KCW2_9ACTN</name>
<protein>
    <submittedName>
        <fullName evidence="2">Uncharacterized protein</fullName>
    </submittedName>
</protein>
<sequence length="64" mass="6364">MSWKAGGITFLVLVGGTGFFAAWSLLAAAAIRHGDPLLALVAVCGPIIVAVSLLAAVLFAGAEP</sequence>
<comment type="caution">
    <text evidence="2">The sequence shown here is derived from an EMBL/GenBank/DDBJ whole genome shotgun (WGS) entry which is preliminary data.</text>
</comment>
<dbReference type="Proteomes" id="UP001356095">
    <property type="component" value="Unassembled WGS sequence"/>
</dbReference>
<organism evidence="2 3">
    <name type="scientific">Nocardiopsis codii</name>
    <dbReference type="NCBI Taxonomy" id="3065942"/>
    <lineage>
        <taxon>Bacteria</taxon>
        <taxon>Bacillati</taxon>
        <taxon>Actinomycetota</taxon>
        <taxon>Actinomycetes</taxon>
        <taxon>Streptosporangiales</taxon>
        <taxon>Nocardiopsidaceae</taxon>
        <taxon>Nocardiopsis</taxon>
    </lineage>
</organism>
<evidence type="ECO:0000256" key="1">
    <source>
        <dbReference type="SAM" id="Phobius"/>
    </source>
</evidence>
<dbReference type="EMBL" id="JAUZMY010000026">
    <property type="protein sequence ID" value="MEE2040071.1"/>
    <property type="molecule type" value="Genomic_DNA"/>
</dbReference>